<keyword evidence="3" id="KW-1185">Reference proteome</keyword>
<dbReference type="AlphaFoldDB" id="A0AAW9PVF9"/>
<comment type="caution">
    <text evidence="2">The sequence shown here is derived from an EMBL/GenBank/DDBJ whole genome shotgun (WGS) entry which is preliminary data.</text>
</comment>
<organism evidence="2 3">
    <name type="scientific">Tumidithrix elongata BACA0141</name>
    <dbReference type="NCBI Taxonomy" id="2716417"/>
    <lineage>
        <taxon>Bacteria</taxon>
        <taxon>Bacillati</taxon>
        <taxon>Cyanobacteriota</taxon>
        <taxon>Cyanophyceae</taxon>
        <taxon>Pseudanabaenales</taxon>
        <taxon>Pseudanabaenaceae</taxon>
        <taxon>Tumidithrix</taxon>
        <taxon>Tumidithrix elongata</taxon>
    </lineage>
</organism>
<sequence>MKIYLTGLPVVASCILALSAPWSNSLSAEVVSSKLKDSAFKNELVTSCVREATKQSVSEEQAKSYCQCFADNLEKQDPAVTQEFYTSILAKQRPSAKVINMIEGIVKACAPK</sequence>
<dbReference type="Proteomes" id="UP001333818">
    <property type="component" value="Unassembled WGS sequence"/>
</dbReference>
<feature type="chain" id="PRO_5043914425" evidence="1">
    <location>
        <begin position="29"/>
        <end position="112"/>
    </location>
</feature>
<dbReference type="RefSeq" id="WP_330483265.1">
    <property type="nucleotide sequence ID" value="NZ_JAZBJZ010000027.1"/>
</dbReference>
<gene>
    <name evidence="2" type="ORF">V2H45_08770</name>
</gene>
<keyword evidence="1" id="KW-0732">Signal</keyword>
<evidence type="ECO:0000313" key="2">
    <source>
        <dbReference type="EMBL" id="MEE3716837.1"/>
    </source>
</evidence>
<evidence type="ECO:0000313" key="3">
    <source>
        <dbReference type="Proteomes" id="UP001333818"/>
    </source>
</evidence>
<protein>
    <submittedName>
        <fullName evidence="2">Uncharacterized protein</fullName>
    </submittedName>
</protein>
<name>A0AAW9PVF9_9CYAN</name>
<feature type="signal peptide" evidence="1">
    <location>
        <begin position="1"/>
        <end position="28"/>
    </location>
</feature>
<proteinExistence type="predicted"/>
<reference evidence="2" key="1">
    <citation type="submission" date="2024-01" db="EMBL/GenBank/DDBJ databases">
        <title>Bank of Algae and Cyanobacteria of the Azores (BACA) strain genomes.</title>
        <authorList>
            <person name="Luz R."/>
            <person name="Cordeiro R."/>
            <person name="Fonseca A."/>
            <person name="Goncalves V."/>
        </authorList>
    </citation>
    <scope>NUCLEOTIDE SEQUENCE</scope>
    <source>
        <strain evidence="2">BACA0141</strain>
    </source>
</reference>
<dbReference type="EMBL" id="JAZBJZ010000027">
    <property type="protein sequence ID" value="MEE3716837.1"/>
    <property type="molecule type" value="Genomic_DNA"/>
</dbReference>
<accession>A0AAW9PVF9</accession>
<evidence type="ECO:0000256" key="1">
    <source>
        <dbReference type="SAM" id="SignalP"/>
    </source>
</evidence>